<protein>
    <submittedName>
        <fullName evidence="1">Uncharacterized protein</fullName>
    </submittedName>
</protein>
<dbReference type="AlphaFoldDB" id="A0A1F5K7X7"/>
<evidence type="ECO:0000313" key="1">
    <source>
        <dbReference type="EMBL" id="OGE36898.1"/>
    </source>
</evidence>
<gene>
    <name evidence="1" type="ORF">A3E45_03585</name>
</gene>
<dbReference type="EMBL" id="MFDH01000006">
    <property type="protein sequence ID" value="OGE36898.1"/>
    <property type="molecule type" value="Genomic_DNA"/>
</dbReference>
<accession>A0A1F5K7X7</accession>
<dbReference type="STRING" id="1797780.A3E45_03585"/>
<proteinExistence type="predicted"/>
<sequence>MVENNRVEQHQFYLDTVYLDTVHKDIDTIARQVLDLQDKLKSGQNELDGLVQKYQQERYSRQVEIWAERNLTRCTSCFDTPQRNWGLVPPEDVYYVSIKGDHWHTSHEADYHHNHLWFHRLCNPCYMGYLKDCATSEGGLRDLAPEEIDKINDIIASKKEGYAADHDIRELFGQADNIRVYWHRLPIPEQAYEIGRTLSFDDNYKNVLRLISLKS</sequence>
<evidence type="ECO:0000313" key="2">
    <source>
        <dbReference type="Proteomes" id="UP000176405"/>
    </source>
</evidence>
<organism evidence="1 2">
    <name type="scientific">Candidatus Daviesbacteria bacterium RIFCSPHIGHO2_12_FULL_43_11</name>
    <dbReference type="NCBI Taxonomy" id="1797780"/>
    <lineage>
        <taxon>Bacteria</taxon>
        <taxon>Candidatus Daviesiibacteriota</taxon>
    </lineage>
</organism>
<reference evidence="1 2" key="1">
    <citation type="journal article" date="2016" name="Nat. Commun.">
        <title>Thousands of microbial genomes shed light on interconnected biogeochemical processes in an aquifer system.</title>
        <authorList>
            <person name="Anantharaman K."/>
            <person name="Brown C.T."/>
            <person name="Hug L.A."/>
            <person name="Sharon I."/>
            <person name="Castelle C.J."/>
            <person name="Probst A.J."/>
            <person name="Thomas B.C."/>
            <person name="Singh A."/>
            <person name="Wilkins M.J."/>
            <person name="Karaoz U."/>
            <person name="Brodie E.L."/>
            <person name="Williams K.H."/>
            <person name="Hubbard S.S."/>
            <person name="Banfield J.F."/>
        </authorList>
    </citation>
    <scope>NUCLEOTIDE SEQUENCE [LARGE SCALE GENOMIC DNA]</scope>
</reference>
<name>A0A1F5K7X7_9BACT</name>
<dbReference type="Proteomes" id="UP000176405">
    <property type="component" value="Unassembled WGS sequence"/>
</dbReference>
<comment type="caution">
    <text evidence="1">The sequence shown here is derived from an EMBL/GenBank/DDBJ whole genome shotgun (WGS) entry which is preliminary data.</text>
</comment>